<comment type="similarity">
    <text evidence="2 11 13">Belongs to the thiolase-like superfamily. Beta-ketoacyl-ACP synthases family.</text>
</comment>
<dbReference type="GO" id="GO:0006633">
    <property type="term" value="P:fatty acid biosynthetic process"/>
    <property type="evidence" value="ECO:0007669"/>
    <property type="project" value="UniProtKB-UniRule"/>
</dbReference>
<dbReference type="SMART" id="SM00825">
    <property type="entry name" value="PKS_KS"/>
    <property type="match status" value="1"/>
</dbReference>
<dbReference type="InterPro" id="IPR000794">
    <property type="entry name" value="Beta-ketoacyl_synthase"/>
</dbReference>
<reference evidence="15" key="1">
    <citation type="journal article" date="2020" name="mSystems">
        <title>Genome- and Community-Level Interaction Insights into Carbon Utilization and Element Cycling Functions of Hydrothermarchaeota in Hydrothermal Sediment.</title>
        <authorList>
            <person name="Zhou Z."/>
            <person name="Liu Y."/>
            <person name="Xu W."/>
            <person name="Pan J."/>
            <person name="Luo Z.H."/>
            <person name="Li M."/>
        </authorList>
    </citation>
    <scope>NUCLEOTIDE SEQUENCE [LARGE SCALE GENOMIC DNA]</scope>
    <source>
        <strain evidence="15">HyVt-76</strain>
    </source>
</reference>
<evidence type="ECO:0000256" key="12">
    <source>
        <dbReference type="PIRSR" id="PIRSR000447-1"/>
    </source>
</evidence>
<dbReference type="EMBL" id="DRTD01000725">
    <property type="protein sequence ID" value="HHE56036.1"/>
    <property type="molecule type" value="Genomic_DNA"/>
</dbReference>
<evidence type="ECO:0000259" key="14">
    <source>
        <dbReference type="PROSITE" id="PS52004"/>
    </source>
</evidence>
<dbReference type="SUPFAM" id="SSF53901">
    <property type="entry name" value="Thiolase-like"/>
    <property type="match status" value="2"/>
</dbReference>
<evidence type="ECO:0000256" key="6">
    <source>
        <dbReference type="ARBA" id="ARBA00022679"/>
    </source>
</evidence>
<dbReference type="InterPro" id="IPR014030">
    <property type="entry name" value="Ketoacyl_synth_N"/>
</dbReference>
<dbReference type="GO" id="GO:0004315">
    <property type="term" value="F:3-oxoacyl-[acyl-carrier-protein] synthase activity"/>
    <property type="evidence" value="ECO:0007669"/>
    <property type="project" value="UniProtKB-UniRule"/>
</dbReference>
<evidence type="ECO:0000256" key="11">
    <source>
        <dbReference type="PIRNR" id="PIRNR000447"/>
    </source>
</evidence>
<keyword evidence="7" id="KW-0276">Fatty acid metabolism</keyword>
<protein>
    <recommendedName>
        <fullName evidence="4 11">3-oxoacyl-[acyl-carrier-protein] synthase 2</fullName>
        <ecNumber evidence="3 11">2.3.1.179</ecNumber>
    </recommendedName>
</protein>
<keyword evidence="9 11" id="KW-0275">Fatty acid biosynthesis</keyword>
<dbReference type="AlphaFoldDB" id="A0A7V5LJZ5"/>
<keyword evidence="6 11" id="KW-0808">Transferase</keyword>
<evidence type="ECO:0000256" key="4">
    <source>
        <dbReference type="ARBA" id="ARBA00014657"/>
    </source>
</evidence>
<dbReference type="NCBIfam" id="NF005589">
    <property type="entry name" value="PRK07314.1"/>
    <property type="match status" value="1"/>
</dbReference>
<organism evidence="15">
    <name type="scientific">Caldithrix abyssi</name>
    <dbReference type="NCBI Taxonomy" id="187145"/>
    <lineage>
        <taxon>Bacteria</taxon>
        <taxon>Pseudomonadati</taxon>
        <taxon>Calditrichota</taxon>
        <taxon>Calditrichia</taxon>
        <taxon>Calditrichales</taxon>
        <taxon>Calditrichaceae</taxon>
        <taxon>Caldithrix</taxon>
    </lineage>
</organism>
<keyword evidence="10 11" id="KW-0012">Acyltransferase</keyword>
<dbReference type="Pfam" id="PF00109">
    <property type="entry name" value="ketoacyl-synt"/>
    <property type="match status" value="1"/>
</dbReference>
<dbReference type="NCBIfam" id="TIGR03150">
    <property type="entry name" value="fabF"/>
    <property type="match status" value="1"/>
</dbReference>
<dbReference type="PROSITE" id="PS52004">
    <property type="entry name" value="KS3_2"/>
    <property type="match status" value="1"/>
</dbReference>
<keyword evidence="8" id="KW-0443">Lipid metabolism</keyword>
<evidence type="ECO:0000256" key="9">
    <source>
        <dbReference type="ARBA" id="ARBA00023160"/>
    </source>
</evidence>
<dbReference type="FunFam" id="3.40.47.10:FF:000009">
    <property type="entry name" value="3-oxoacyl-[acyl-carrier-protein] synthase 2"/>
    <property type="match status" value="1"/>
</dbReference>
<dbReference type="PANTHER" id="PTHR11712:SF336">
    <property type="entry name" value="3-OXOACYL-[ACYL-CARRIER-PROTEIN] SYNTHASE, MITOCHONDRIAL"/>
    <property type="match status" value="1"/>
</dbReference>
<dbReference type="PANTHER" id="PTHR11712">
    <property type="entry name" value="POLYKETIDE SYNTHASE-RELATED"/>
    <property type="match status" value="1"/>
</dbReference>
<dbReference type="Pfam" id="PF02801">
    <property type="entry name" value="Ketoacyl-synt_C"/>
    <property type="match status" value="1"/>
</dbReference>
<dbReference type="GO" id="GO:0005829">
    <property type="term" value="C:cytosol"/>
    <property type="evidence" value="ECO:0007669"/>
    <property type="project" value="TreeGrafter"/>
</dbReference>
<comment type="pathway">
    <text evidence="1 11">Lipid metabolism; fatty acid biosynthesis.</text>
</comment>
<comment type="catalytic activity">
    <reaction evidence="11">
        <text>(9Z)-hexadecenoyl-[ACP] + malonyl-[ACP] + H(+) = 3-oxo-(11Z)-octadecenoyl-[ACP] + holo-[ACP] + CO2</text>
        <dbReference type="Rhea" id="RHEA:55040"/>
        <dbReference type="Rhea" id="RHEA-COMP:9623"/>
        <dbReference type="Rhea" id="RHEA-COMP:9685"/>
        <dbReference type="Rhea" id="RHEA-COMP:10800"/>
        <dbReference type="Rhea" id="RHEA-COMP:14074"/>
        <dbReference type="ChEBI" id="CHEBI:15378"/>
        <dbReference type="ChEBI" id="CHEBI:16526"/>
        <dbReference type="ChEBI" id="CHEBI:64479"/>
        <dbReference type="ChEBI" id="CHEBI:78449"/>
        <dbReference type="ChEBI" id="CHEBI:83989"/>
        <dbReference type="ChEBI" id="CHEBI:138538"/>
        <dbReference type="EC" id="2.3.1.179"/>
    </reaction>
</comment>
<feature type="domain" description="Ketosynthase family 3 (KS3)" evidence="14">
    <location>
        <begin position="3"/>
        <end position="411"/>
    </location>
</feature>
<evidence type="ECO:0000256" key="8">
    <source>
        <dbReference type="ARBA" id="ARBA00023098"/>
    </source>
</evidence>
<dbReference type="CDD" id="cd00834">
    <property type="entry name" value="KAS_I_II"/>
    <property type="match status" value="1"/>
</dbReference>
<name>A0A7V5LJZ5_CALAY</name>
<evidence type="ECO:0000256" key="2">
    <source>
        <dbReference type="ARBA" id="ARBA00008467"/>
    </source>
</evidence>
<accession>A0A7V5LJZ5</accession>
<proteinExistence type="inferred from homology"/>
<evidence type="ECO:0000256" key="1">
    <source>
        <dbReference type="ARBA" id="ARBA00005194"/>
    </source>
</evidence>
<evidence type="ECO:0000256" key="10">
    <source>
        <dbReference type="ARBA" id="ARBA00023315"/>
    </source>
</evidence>
<dbReference type="Proteomes" id="UP000886111">
    <property type="component" value="Unassembled WGS sequence"/>
</dbReference>
<dbReference type="InterPro" id="IPR020841">
    <property type="entry name" value="PKS_Beta-ketoAc_synthase_dom"/>
</dbReference>
<dbReference type="InterPro" id="IPR014031">
    <property type="entry name" value="Ketoacyl_synth_C"/>
</dbReference>
<evidence type="ECO:0000256" key="3">
    <source>
        <dbReference type="ARBA" id="ARBA00012356"/>
    </source>
</evidence>
<dbReference type="InterPro" id="IPR018201">
    <property type="entry name" value="Ketoacyl_synth_AS"/>
</dbReference>
<dbReference type="InterPro" id="IPR017568">
    <property type="entry name" value="3-oxoacyl-ACP_synth-2"/>
</dbReference>
<evidence type="ECO:0000313" key="15">
    <source>
        <dbReference type="EMBL" id="HHE56036.1"/>
    </source>
</evidence>
<sequence length="414" mass="44469">MGKRRVVITGMGLMSPVGNNVQETWQALLNGKNGAAPITLFDTSDYETKFACEVKNYNPLDYFDRKELRRLDRFSQFAILAAEEALKDSGLELDKEDRDRIGVIVGSGIGGMLSFEDEHTKLVTRGPKRVSPFFIPLMIIDIAAGHISIKHNLKGPNFATVSACATAGHSIGAAMRAIQYGDADIMVCGGTEAAIVPSGIAGFNAMKAISTRNDEPEKASRPFDAKRDGFVMGEGGGIVILEELEHAKARGVKIYAELAGMGFTADAFHITQPAPGGEGAIRAMKAALKDAGLQPTDVQYINAHGTSTYFNDKNETEAIKEVFGDYAYELVISSTKSMTGHLLGASGALELIVSALTINHGKVHPTVNYEFPDPACDLNYVPNKAIEKEVNAALSNSFGFGGHNVTLCVKKYVE</sequence>
<comment type="caution">
    <text evidence="15">The sequence shown here is derived from an EMBL/GenBank/DDBJ whole genome shotgun (WGS) entry which is preliminary data.</text>
</comment>
<evidence type="ECO:0000256" key="13">
    <source>
        <dbReference type="RuleBase" id="RU003694"/>
    </source>
</evidence>
<dbReference type="PIRSF" id="PIRSF000447">
    <property type="entry name" value="KAS_II"/>
    <property type="match status" value="1"/>
</dbReference>
<feature type="active site" description="For beta-ketoacyl synthase activity" evidence="12">
    <location>
        <position position="164"/>
    </location>
</feature>
<dbReference type="InterPro" id="IPR016039">
    <property type="entry name" value="Thiolase-like"/>
</dbReference>
<dbReference type="EC" id="2.3.1.179" evidence="3 11"/>
<evidence type="ECO:0000256" key="5">
    <source>
        <dbReference type="ARBA" id="ARBA00022516"/>
    </source>
</evidence>
<keyword evidence="5 11" id="KW-0444">Lipid biosynthesis</keyword>
<comment type="function">
    <text evidence="11">Involved in the type II fatty acid elongation cycle. Catalyzes the elongation of a wide range of acyl-ACP by the addition of two carbons from malonyl-ACP to an acyl acceptor. Can efficiently catalyze the conversion of palmitoleoyl-ACP (cis-hexadec-9-enoyl-ACP) to cis-vaccenoyl-ACP (cis-octadec-11-enoyl-ACP), an essential step in the thermal regulation of fatty acid composition.</text>
</comment>
<gene>
    <name evidence="15" type="primary">fabF</name>
    <name evidence="15" type="ORF">ENL21_09655</name>
</gene>
<comment type="catalytic activity">
    <reaction evidence="11">
        <text>a fatty acyl-[ACP] + malonyl-[ACP] + H(+) = a 3-oxoacyl-[ACP] + holo-[ACP] + CO2</text>
        <dbReference type="Rhea" id="RHEA:22836"/>
        <dbReference type="Rhea" id="RHEA-COMP:9623"/>
        <dbReference type="Rhea" id="RHEA-COMP:9685"/>
        <dbReference type="Rhea" id="RHEA-COMP:9916"/>
        <dbReference type="Rhea" id="RHEA-COMP:14125"/>
        <dbReference type="ChEBI" id="CHEBI:15378"/>
        <dbReference type="ChEBI" id="CHEBI:16526"/>
        <dbReference type="ChEBI" id="CHEBI:64479"/>
        <dbReference type="ChEBI" id="CHEBI:78449"/>
        <dbReference type="ChEBI" id="CHEBI:78776"/>
        <dbReference type="ChEBI" id="CHEBI:138651"/>
    </reaction>
</comment>
<dbReference type="PROSITE" id="PS00606">
    <property type="entry name" value="KS3_1"/>
    <property type="match status" value="1"/>
</dbReference>
<dbReference type="Gene3D" id="3.40.47.10">
    <property type="match status" value="1"/>
</dbReference>
<dbReference type="UniPathway" id="UPA00094"/>
<evidence type="ECO:0000256" key="7">
    <source>
        <dbReference type="ARBA" id="ARBA00022832"/>
    </source>
</evidence>
<dbReference type="NCBIfam" id="NF004970">
    <property type="entry name" value="PRK06333.1"/>
    <property type="match status" value="1"/>
</dbReference>